<protein>
    <submittedName>
        <fullName evidence="1">Uncharacterized protein</fullName>
    </submittedName>
</protein>
<dbReference type="Proteomes" id="UP000507222">
    <property type="component" value="Unassembled WGS sequence"/>
</dbReference>
<organism evidence="1 2">
    <name type="scientific">Prunus armeniaca</name>
    <name type="common">Apricot</name>
    <name type="synonym">Armeniaca vulgaris</name>
    <dbReference type="NCBI Taxonomy" id="36596"/>
    <lineage>
        <taxon>Eukaryota</taxon>
        <taxon>Viridiplantae</taxon>
        <taxon>Streptophyta</taxon>
        <taxon>Embryophyta</taxon>
        <taxon>Tracheophyta</taxon>
        <taxon>Spermatophyta</taxon>
        <taxon>Magnoliopsida</taxon>
        <taxon>eudicotyledons</taxon>
        <taxon>Gunneridae</taxon>
        <taxon>Pentapetalae</taxon>
        <taxon>rosids</taxon>
        <taxon>fabids</taxon>
        <taxon>Rosales</taxon>
        <taxon>Rosaceae</taxon>
        <taxon>Amygdaloideae</taxon>
        <taxon>Amygdaleae</taxon>
        <taxon>Prunus</taxon>
    </lineage>
</organism>
<evidence type="ECO:0000313" key="1">
    <source>
        <dbReference type="EMBL" id="CAB4273572.1"/>
    </source>
</evidence>
<name>A0A6J5UCK8_PRUAR</name>
<dbReference type="EMBL" id="CAEKDK010000003">
    <property type="protein sequence ID" value="CAB4273572.1"/>
    <property type="molecule type" value="Genomic_DNA"/>
</dbReference>
<evidence type="ECO:0000313" key="2">
    <source>
        <dbReference type="Proteomes" id="UP000507222"/>
    </source>
</evidence>
<sequence>MVVVENAWVELRKSVGLASENQNLETALQDDGDVAVAAASKDQDKSKRNATPLRHHLDQSDGEVMKVGAVLVAWGSLVGR</sequence>
<reference evidence="1 2" key="1">
    <citation type="submission" date="2020-05" db="EMBL/GenBank/DDBJ databases">
        <authorList>
            <person name="Campoy J."/>
            <person name="Schneeberger K."/>
            <person name="Spophaly S."/>
        </authorList>
    </citation>
    <scope>NUCLEOTIDE SEQUENCE [LARGE SCALE GENOMIC DNA]</scope>
    <source>
        <strain evidence="1">PruArmRojPasFocal</strain>
    </source>
</reference>
<gene>
    <name evidence="1" type="ORF">CURHAP_LOCUS21485</name>
</gene>
<dbReference type="AlphaFoldDB" id="A0A6J5UCK8"/>
<proteinExistence type="predicted"/>
<accession>A0A6J5UCK8</accession>